<dbReference type="Proteomes" id="UP000622317">
    <property type="component" value="Unassembled WGS sequence"/>
</dbReference>
<proteinExistence type="predicted"/>
<name>A0A927FBQ5_9BACT</name>
<feature type="chain" id="PRO_5037249737" description="Histidine kinase domain-containing protein" evidence="5">
    <location>
        <begin position="25"/>
        <end position="685"/>
    </location>
</feature>
<sequence>MVWKRLTKGAAVLPILLMTGQACSETLLEKRAIDPNSVPFWNIPATLESLDEESQRLRQRLEELPSLEDSLQIDAYGYHSSYLPRVDTLPDKPRWTVTIEVPHKGGVQEIYLVPAADRREPNMPGYGFPKRFQIKGIDFDGVERLLVDYRGKDFPDPGRLPVRLLLETRRYESIVLEVYRGQVEVNKEFFALDEVALRASFYLWRLNKVNTSGSFDAPPFWSSDYLIDQKTSMGLPVQPHPDGRQYDQDFVKRFDGVVSEPIVIELDLGENRRNGELVLYPAQPPEGVFVPGYGFPGTMTFDIFRDVEGSEERKHLFGGWPVDLQNPGNNIIRLLLGGREGRWLRLTFEDFPVYQGASTFGFGEIELTEARESMSRGARVTSPSLPDSDQEALQRLTDGLSGGRTVIPLLPWLDELSARRDLQGELDDIEGAKRSLSRRWSEGIELSLSVALWGGASVLLVVVGVGALLQRRKFAALRRTIAKDLHDEVGSNLGSVRLVAERLQQDTSGPDAQRDLSDLVLMAREASASLMDVVWMTDKRSLKMSELVPNLKKRAERVLSGVELEVKIEVEPPDLEVPLAVRRQLMLFFKEAVHNCARHSGAKRVRLEIELNGSSFRLELCDDGCGFDSAALRDGWGIDSMRDRVEELHGTFILNTSPGKGTTVGFTIPLKGLLKVYRSGYQSSN</sequence>
<dbReference type="Pfam" id="PF02518">
    <property type="entry name" value="HATPase_c"/>
    <property type="match status" value="1"/>
</dbReference>
<dbReference type="InterPro" id="IPR005467">
    <property type="entry name" value="His_kinase_dom"/>
</dbReference>
<evidence type="ECO:0000256" key="1">
    <source>
        <dbReference type="ARBA" id="ARBA00022679"/>
    </source>
</evidence>
<reference evidence="7" key="1">
    <citation type="submission" date="2020-09" db="EMBL/GenBank/DDBJ databases">
        <title>Pelagicoccus enzymogenes sp. nov. with an EPS production, isolated from marine sediment.</title>
        <authorList>
            <person name="Feng X."/>
        </authorList>
    </citation>
    <scope>NUCLEOTIDE SEQUENCE</scope>
    <source>
        <strain evidence="7">NFK12</strain>
    </source>
</reference>
<protein>
    <recommendedName>
        <fullName evidence="6">Histidine kinase domain-containing protein</fullName>
    </recommendedName>
</protein>
<evidence type="ECO:0000313" key="8">
    <source>
        <dbReference type="Proteomes" id="UP000622317"/>
    </source>
</evidence>
<dbReference type="PROSITE" id="PS50109">
    <property type="entry name" value="HIS_KIN"/>
    <property type="match status" value="1"/>
</dbReference>
<dbReference type="EMBL" id="JACYFG010000051">
    <property type="protein sequence ID" value="MBD5782183.1"/>
    <property type="molecule type" value="Genomic_DNA"/>
</dbReference>
<dbReference type="AlphaFoldDB" id="A0A927FBQ5"/>
<evidence type="ECO:0000256" key="4">
    <source>
        <dbReference type="SAM" id="Phobius"/>
    </source>
</evidence>
<dbReference type="Gene3D" id="1.20.5.1930">
    <property type="match status" value="1"/>
</dbReference>
<keyword evidence="5" id="KW-0732">Signal</keyword>
<keyword evidence="2" id="KW-0418">Kinase</keyword>
<keyword evidence="4" id="KW-0812">Transmembrane</keyword>
<organism evidence="7 8">
    <name type="scientific">Pelagicoccus enzymogenes</name>
    <dbReference type="NCBI Taxonomy" id="2773457"/>
    <lineage>
        <taxon>Bacteria</taxon>
        <taxon>Pseudomonadati</taxon>
        <taxon>Verrucomicrobiota</taxon>
        <taxon>Opitutia</taxon>
        <taxon>Puniceicoccales</taxon>
        <taxon>Pelagicoccaceae</taxon>
        <taxon>Pelagicoccus</taxon>
    </lineage>
</organism>
<comment type="caution">
    <text evidence="7">The sequence shown here is derived from an EMBL/GenBank/DDBJ whole genome shotgun (WGS) entry which is preliminary data.</text>
</comment>
<dbReference type="PANTHER" id="PTHR24421:SF61">
    <property type="entry name" value="OXYGEN SENSOR HISTIDINE KINASE NREB"/>
    <property type="match status" value="1"/>
</dbReference>
<dbReference type="InterPro" id="IPR036890">
    <property type="entry name" value="HATPase_C_sf"/>
</dbReference>
<dbReference type="Pfam" id="PF07730">
    <property type="entry name" value="HisKA_3"/>
    <property type="match status" value="1"/>
</dbReference>
<keyword evidence="4" id="KW-1133">Transmembrane helix</keyword>
<dbReference type="CDD" id="cd16917">
    <property type="entry name" value="HATPase_UhpB-NarQ-NarX-like"/>
    <property type="match status" value="1"/>
</dbReference>
<dbReference type="GO" id="GO:0046983">
    <property type="term" value="F:protein dimerization activity"/>
    <property type="evidence" value="ECO:0007669"/>
    <property type="project" value="InterPro"/>
</dbReference>
<evidence type="ECO:0000259" key="6">
    <source>
        <dbReference type="PROSITE" id="PS50109"/>
    </source>
</evidence>
<feature type="signal peptide" evidence="5">
    <location>
        <begin position="1"/>
        <end position="24"/>
    </location>
</feature>
<evidence type="ECO:0000256" key="3">
    <source>
        <dbReference type="ARBA" id="ARBA00023012"/>
    </source>
</evidence>
<dbReference type="Gene3D" id="3.30.565.10">
    <property type="entry name" value="Histidine kinase-like ATPase, C-terminal domain"/>
    <property type="match status" value="1"/>
</dbReference>
<keyword evidence="1" id="KW-0808">Transferase</keyword>
<feature type="transmembrane region" description="Helical" evidence="4">
    <location>
        <begin position="446"/>
        <end position="469"/>
    </location>
</feature>
<gene>
    <name evidence="7" type="ORF">IEN85_21975</name>
</gene>
<dbReference type="PROSITE" id="PS51257">
    <property type="entry name" value="PROKAR_LIPOPROTEIN"/>
    <property type="match status" value="1"/>
</dbReference>
<dbReference type="GO" id="GO:0000155">
    <property type="term" value="F:phosphorelay sensor kinase activity"/>
    <property type="evidence" value="ECO:0007669"/>
    <property type="project" value="InterPro"/>
</dbReference>
<evidence type="ECO:0000256" key="5">
    <source>
        <dbReference type="SAM" id="SignalP"/>
    </source>
</evidence>
<dbReference type="InterPro" id="IPR011712">
    <property type="entry name" value="Sig_transdc_His_kin_sub3_dim/P"/>
</dbReference>
<evidence type="ECO:0000256" key="2">
    <source>
        <dbReference type="ARBA" id="ARBA00022777"/>
    </source>
</evidence>
<feature type="domain" description="Histidine kinase" evidence="6">
    <location>
        <begin position="484"/>
        <end position="672"/>
    </location>
</feature>
<dbReference type="SMART" id="SM00387">
    <property type="entry name" value="HATPase_c"/>
    <property type="match status" value="1"/>
</dbReference>
<dbReference type="GO" id="GO:0016020">
    <property type="term" value="C:membrane"/>
    <property type="evidence" value="ECO:0007669"/>
    <property type="project" value="InterPro"/>
</dbReference>
<dbReference type="InterPro" id="IPR003594">
    <property type="entry name" value="HATPase_dom"/>
</dbReference>
<keyword evidence="3" id="KW-0902">Two-component regulatory system</keyword>
<dbReference type="SUPFAM" id="SSF55874">
    <property type="entry name" value="ATPase domain of HSP90 chaperone/DNA topoisomerase II/histidine kinase"/>
    <property type="match status" value="1"/>
</dbReference>
<dbReference type="PANTHER" id="PTHR24421">
    <property type="entry name" value="NITRATE/NITRITE SENSOR PROTEIN NARX-RELATED"/>
    <property type="match status" value="1"/>
</dbReference>
<keyword evidence="8" id="KW-1185">Reference proteome</keyword>
<dbReference type="RefSeq" id="WP_191619250.1">
    <property type="nucleotide sequence ID" value="NZ_JACYFG010000051.1"/>
</dbReference>
<dbReference type="InterPro" id="IPR050482">
    <property type="entry name" value="Sensor_HK_TwoCompSys"/>
</dbReference>
<accession>A0A927FBQ5</accession>
<keyword evidence="4" id="KW-0472">Membrane</keyword>
<evidence type="ECO:0000313" key="7">
    <source>
        <dbReference type="EMBL" id="MBD5782183.1"/>
    </source>
</evidence>